<sequence length="58" mass="6820">MGEQRETDHHLVSHDRYEELKEAYNRRARRRAAAMVDYAPDGRPIPRSTRIHGDDDSD</sequence>
<evidence type="ECO:0000313" key="2">
    <source>
        <dbReference type="EMBL" id="UOE44184.1"/>
    </source>
</evidence>
<dbReference type="RefSeq" id="WP_243555762.1">
    <property type="nucleotide sequence ID" value="NZ_CP094528.1"/>
</dbReference>
<keyword evidence="3" id="KW-1185">Reference proteome</keyword>
<dbReference type="Proteomes" id="UP000832097">
    <property type="component" value="Chromosome"/>
</dbReference>
<evidence type="ECO:0000313" key="3">
    <source>
        <dbReference type="Proteomes" id="UP000832097"/>
    </source>
</evidence>
<feature type="region of interest" description="Disordered" evidence="1">
    <location>
        <begin position="39"/>
        <end position="58"/>
    </location>
</feature>
<evidence type="ECO:0000256" key="1">
    <source>
        <dbReference type="SAM" id="MobiDB-lite"/>
    </source>
</evidence>
<gene>
    <name evidence="2" type="ORF">MTO99_18830</name>
</gene>
<reference evidence="2 3" key="1">
    <citation type="submission" date="2022-03" db="EMBL/GenBank/DDBJ databases">
        <title>Mucilaginibacter sp. isolated from the gut of Protaetia brevitarsis seulensis larvae.</title>
        <authorList>
            <person name="Won M."/>
            <person name="Kim S.-J."/>
            <person name="Kwon S.-W."/>
        </authorList>
    </citation>
    <scope>NUCLEOTIDE SEQUENCE [LARGE SCALE GENOMIC DNA]</scope>
    <source>
        <strain evidence="2 3">CFWR-12</strain>
    </source>
</reference>
<organism evidence="2 3">
    <name type="scientific">Agromyces larvae</name>
    <dbReference type="NCBI Taxonomy" id="2929802"/>
    <lineage>
        <taxon>Bacteria</taxon>
        <taxon>Bacillati</taxon>
        <taxon>Actinomycetota</taxon>
        <taxon>Actinomycetes</taxon>
        <taxon>Micrococcales</taxon>
        <taxon>Microbacteriaceae</taxon>
        <taxon>Agromyces</taxon>
    </lineage>
</organism>
<proteinExistence type="predicted"/>
<accession>A0ABY4BZ54</accession>
<dbReference type="EMBL" id="CP094528">
    <property type="protein sequence ID" value="UOE44184.1"/>
    <property type="molecule type" value="Genomic_DNA"/>
</dbReference>
<protein>
    <submittedName>
        <fullName evidence="2">Uncharacterized protein</fullName>
    </submittedName>
</protein>
<name>A0ABY4BZ54_9MICO</name>